<evidence type="ECO:0000313" key="3">
    <source>
        <dbReference type="EMBL" id="CAI9277045.1"/>
    </source>
</evidence>
<reference evidence="3" key="1">
    <citation type="submission" date="2023-04" db="EMBL/GenBank/DDBJ databases">
        <authorList>
            <person name="Vijverberg K."/>
            <person name="Xiong W."/>
            <person name="Schranz E."/>
        </authorList>
    </citation>
    <scope>NUCLEOTIDE SEQUENCE</scope>
</reference>
<feature type="compositionally biased region" description="Acidic residues" evidence="2">
    <location>
        <begin position="128"/>
        <end position="141"/>
    </location>
</feature>
<evidence type="ECO:0000313" key="4">
    <source>
        <dbReference type="Proteomes" id="UP001177003"/>
    </source>
</evidence>
<name>A0AA36DZT3_LACSI</name>
<keyword evidence="4" id="KW-1185">Reference proteome</keyword>
<feature type="region of interest" description="Disordered" evidence="2">
    <location>
        <begin position="123"/>
        <end position="175"/>
    </location>
</feature>
<keyword evidence="1" id="KW-0175">Coiled coil</keyword>
<dbReference type="Proteomes" id="UP001177003">
    <property type="component" value="Chromosome 3"/>
</dbReference>
<protein>
    <submittedName>
        <fullName evidence="3">Uncharacterized protein</fullName>
    </submittedName>
</protein>
<gene>
    <name evidence="3" type="ORF">LSALG_LOCUS16993</name>
</gene>
<feature type="compositionally biased region" description="Basic and acidic residues" evidence="2">
    <location>
        <begin position="142"/>
        <end position="175"/>
    </location>
</feature>
<evidence type="ECO:0000256" key="2">
    <source>
        <dbReference type="SAM" id="MobiDB-lite"/>
    </source>
</evidence>
<evidence type="ECO:0000256" key="1">
    <source>
        <dbReference type="SAM" id="Coils"/>
    </source>
</evidence>
<dbReference type="EMBL" id="OX465079">
    <property type="protein sequence ID" value="CAI9277045.1"/>
    <property type="molecule type" value="Genomic_DNA"/>
</dbReference>
<accession>A0AA36DZT3</accession>
<feature type="coiled-coil region" evidence="1">
    <location>
        <begin position="9"/>
        <end position="36"/>
    </location>
</feature>
<proteinExistence type="predicted"/>
<organism evidence="3 4">
    <name type="scientific">Lactuca saligna</name>
    <name type="common">Willowleaf lettuce</name>
    <dbReference type="NCBI Taxonomy" id="75948"/>
    <lineage>
        <taxon>Eukaryota</taxon>
        <taxon>Viridiplantae</taxon>
        <taxon>Streptophyta</taxon>
        <taxon>Embryophyta</taxon>
        <taxon>Tracheophyta</taxon>
        <taxon>Spermatophyta</taxon>
        <taxon>Magnoliopsida</taxon>
        <taxon>eudicotyledons</taxon>
        <taxon>Gunneridae</taxon>
        <taxon>Pentapetalae</taxon>
        <taxon>asterids</taxon>
        <taxon>campanulids</taxon>
        <taxon>Asterales</taxon>
        <taxon>Asteraceae</taxon>
        <taxon>Cichorioideae</taxon>
        <taxon>Cichorieae</taxon>
        <taxon>Lactucinae</taxon>
        <taxon>Lactuca</taxon>
    </lineage>
</organism>
<dbReference type="AlphaFoldDB" id="A0AA36DZT3"/>
<sequence length="206" mass="24037">MENKVMDALAKKTEKVKVLDQKLQKSENRVKDLIFEWVVVRSCITDVTGLLSDIIETRDSMISITIHKHLAERLNLVFAMLYHLQCVSPQSSDQKQGGEGASKEEHLKVLAKPIIKNEPKGKEKLIEEEPIIDNDEEEDHDKDELKRRKDRDAKLNETQRIVKEAEEKERAEREAHTTLKSRMLLFSKWTLNKIQHDAVELPNQYW</sequence>